<sequence>MPVGKLHELQTKSDENEKGEKGGEAEKGENDDNGDDDVHHTYTTTPEHAAWGEENSGHQFNACVDEAATHEDTTPRHELTTTPPIRTMYDEKSGGDGSGGSGCQRRGRGEGHRQSDEANDEHQRC</sequence>
<gene>
    <name evidence="2" type="ORF">PAXINDRAFT_14751</name>
</gene>
<dbReference type="HOGENOM" id="CLU_1993331_0_0_1"/>
<feature type="region of interest" description="Disordered" evidence="1">
    <location>
        <begin position="1"/>
        <end position="125"/>
    </location>
</feature>
<accession>A0A0C9TXT7</accession>
<dbReference type="Proteomes" id="UP000053647">
    <property type="component" value="Unassembled WGS sequence"/>
</dbReference>
<evidence type="ECO:0000313" key="2">
    <source>
        <dbReference type="EMBL" id="KIJ12427.1"/>
    </source>
</evidence>
<reference evidence="3" key="2">
    <citation type="submission" date="2015-01" db="EMBL/GenBank/DDBJ databases">
        <title>Evolutionary Origins and Diversification of the Mycorrhizal Mutualists.</title>
        <authorList>
            <consortium name="DOE Joint Genome Institute"/>
            <consortium name="Mycorrhizal Genomics Consortium"/>
            <person name="Kohler A."/>
            <person name="Kuo A."/>
            <person name="Nagy L.G."/>
            <person name="Floudas D."/>
            <person name="Copeland A."/>
            <person name="Barry K.W."/>
            <person name="Cichocki N."/>
            <person name="Veneault-Fourrey C."/>
            <person name="LaButti K."/>
            <person name="Lindquist E.A."/>
            <person name="Lipzen A."/>
            <person name="Lundell T."/>
            <person name="Morin E."/>
            <person name="Murat C."/>
            <person name="Riley R."/>
            <person name="Ohm R."/>
            <person name="Sun H."/>
            <person name="Tunlid A."/>
            <person name="Henrissat B."/>
            <person name="Grigoriev I.V."/>
            <person name="Hibbett D.S."/>
            <person name="Martin F."/>
        </authorList>
    </citation>
    <scope>NUCLEOTIDE SEQUENCE [LARGE SCALE GENOMIC DNA]</scope>
    <source>
        <strain evidence="3">ATCC 200175</strain>
    </source>
</reference>
<feature type="compositionally biased region" description="Basic and acidic residues" evidence="1">
    <location>
        <begin position="67"/>
        <end position="79"/>
    </location>
</feature>
<feature type="compositionally biased region" description="Basic and acidic residues" evidence="1">
    <location>
        <begin position="1"/>
        <end position="40"/>
    </location>
</feature>
<keyword evidence="3" id="KW-1185">Reference proteome</keyword>
<name>A0A0C9TXT7_PAXIN</name>
<dbReference type="EMBL" id="KN819364">
    <property type="protein sequence ID" value="KIJ12427.1"/>
    <property type="molecule type" value="Genomic_DNA"/>
</dbReference>
<feature type="compositionally biased region" description="Basic and acidic residues" evidence="1">
    <location>
        <begin position="107"/>
        <end position="125"/>
    </location>
</feature>
<dbReference type="AlphaFoldDB" id="A0A0C9TXT7"/>
<protein>
    <submittedName>
        <fullName evidence="2">Uncharacterized protein</fullName>
    </submittedName>
</protein>
<proteinExistence type="predicted"/>
<reference evidence="2 3" key="1">
    <citation type="submission" date="2014-06" db="EMBL/GenBank/DDBJ databases">
        <authorList>
            <consortium name="DOE Joint Genome Institute"/>
            <person name="Kuo A."/>
            <person name="Kohler A."/>
            <person name="Nagy L.G."/>
            <person name="Floudas D."/>
            <person name="Copeland A."/>
            <person name="Barry K.W."/>
            <person name="Cichocki N."/>
            <person name="Veneault-Fourrey C."/>
            <person name="LaButti K."/>
            <person name="Lindquist E.A."/>
            <person name="Lipzen A."/>
            <person name="Lundell T."/>
            <person name="Morin E."/>
            <person name="Murat C."/>
            <person name="Sun H."/>
            <person name="Tunlid A."/>
            <person name="Henrissat B."/>
            <person name="Grigoriev I.V."/>
            <person name="Hibbett D.S."/>
            <person name="Martin F."/>
            <person name="Nordberg H.P."/>
            <person name="Cantor M.N."/>
            <person name="Hua S.X."/>
        </authorList>
    </citation>
    <scope>NUCLEOTIDE SEQUENCE [LARGE SCALE GENOMIC DNA]</scope>
    <source>
        <strain evidence="2 3">ATCC 200175</strain>
    </source>
</reference>
<evidence type="ECO:0000313" key="3">
    <source>
        <dbReference type="Proteomes" id="UP000053647"/>
    </source>
</evidence>
<organism evidence="2 3">
    <name type="scientific">Paxillus involutus ATCC 200175</name>
    <dbReference type="NCBI Taxonomy" id="664439"/>
    <lineage>
        <taxon>Eukaryota</taxon>
        <taxon>Fungi</taxon>
        <taxon>Dikarya</taxon>
        <taxon>Basidiomycota</taxon>
        <taxon>Agaricomycotina</taxon>
        <taxon>Agaricomycetes</taxon>
        <taxon>Agaricomycetidae</taxon>
        <taxon>Boletales</taxon>
        <taxon>Paxilineae</taxon>
        <taxon>Paxillaceae</taxon>
        <taxon>Paxillus</taxon>
    </lineage>
</organism>
<evidence type="ECO:0000256" key="1">
    <source>
        <dbReference type="SAM" id="MobiDB-lite"/>
    </source>
</evidence>